<dbReference type="Proteomes" id="UP000313645">
    <property type="component" value="Unassembled WGS sequence"/>
</dbReference>
<dbReference type="RefSeq" id="WP_131482059.1">
    <property type="nucleotide sequence ID" value="NZ_SJDL01000016.1"/>
</dbReference>
<dbReference type="PANTHER" id="PTHR44591:SF3">
    <property type="entry name" value="RESPONSE REGULATORY DOMAIN-CONTAINING PROTEIN"/>
    <property type="match status" value="1"/>
</dbReference>
<evidence type="ECO:0000313" key="5">
    <source>
        <dbReference type="Proteomes" id="UP000313645"/>
    </source>
</evidence>
<reference evidence="4 5" key="1">
    <citation type="submission" date="2019-02" db="EMBL/GenBank/DDBJ databases">
        <title>Marinobacter halodurans sp. nov., a marine bacterium isolated from sea tidal flat.</title>
        <authorList>
            <person name="Yoo Y."/>
            <person name="Lee D.W."/>
            <person name="Kim B.S."/>
            <person name="Kim J.-J."/>
        </authorList>
    </citation>
    <scope>NUCLEOTIDE SEQUENCE [LARGE SCALE GENOMIC DNA]</scope>
    <source>
        <strain evidence="4 5">YJ-S3-2</strain>
    </source>
</reference>
<sequence length="131" mass="13710">MTDLRRVLCVDDEPDIRAVAELALGAVGGFEVTVCASGEDALAVAPDKAPQLILLDVLMPGMDGPETLSSLRRIPSLAAVPVVFMTARAEPSEMEAHRALGAVATIAKPFDPMTLAETVRSIWRDGSAGAP</sequence>
<name>A0ABY1ZLR9_9GAMM</name>
<dbReference type="InterPro" id="IPR011006">
    <property type="entry name" value="CheY-like_superfamily"/>
</dbReference>
<proteinExistence type="predicted"/>
<keyword evidence="1 2" id="KW-0597">Phosphoprotein</keyword>
<evidence type="ECO:0000259" key="3">
    <source>
        <dbReference type="PROSITE" id="PS50110"/>
    </source>
</evidence>
<feature type="domain" description="Response regulatory" evidence="3">
    <location>
        <begin position="6"/>
        <end position="123"/>
    </location>
</feature>
<dbReference type="SUPFAM" id="SSF52172">
    <property type="entry name" value="CheY-like"/>
    <property type="match status" value="1"/>
</dbReference>
<evidence type="ECO:0000313" key="4">
    <source>
        <dbReference type="EMBL" id="TBW55473.1"/>
    </source>
</evidence>
<gene>
    <name evidence="4" type="ORF">EZI54_11665</name>
</gene>
<evidence type="ECO:0000256" key="1">
    <source>
        <dbReference type="ARBA" id="ARBA00022553"/>
    </source>
</evidence>
<dbReference type="PANTHER" id="PTHR44591">
    <property type="entry name" value="STRESS RESPONSE REGULATOR PROTEIN 1"/>
    <property type="match status" value="1"/>
</dbReference>
<protein>
    <submittedName>
        <fullName evidence="4">Response regulator</fullName>
    </submittedName>
</protein>
<feature type="modified residue" description="4-aspartylphosphate" evidence="2">
    <location>
        <position position="56"/>
    </location>
</feature>
<dbReference type="InterPro" id="IPR050595">
    <property type="entry name" value="Bact_response_regulator"/>
</dbReference>
<accession>A0ABY1ZLR9</accession>
<dbReference type="EMBL" id="SJDL01000016">
    <property type="protein sequence ID" value="TBW55473.1"/>
    <property type="molecule type" value="Genomic_DNA"/>
</dbReference>
<evidence type="ECO:0000256" key="2">
    <source>
        <dbReference type="PROSITE-ProRule" id="PRU00169"/>
    </source>
</evidence>
<organism evidence="4 5">
    <name type="scientific">Marinobacter halodurans</name>
    <dbReference type="NCBI Taxonomy" id="2528979"/>
    <lineage>
        <taxon>Bacteria</taxon>
        <taxon>Pseudomonadati</taxon>
        <taxon>Pseudomonadota</taxon>
        <taxon>Gammaproteobacteria</taxon>
        <taxon>Pseudomonadales</taxon>
        <taxon>Marinobacteraceae</taxon>
        <taxon>Marinobacter</taxon>
    </lineage>
</organism>
<dbReference type="Gene3D" id="3.40.50.2300">
    <property type="match status" value="1"/>
</dbReference>
<dbReference type="InterPro" id="IPR001789">
    <property type="entry name" value="Sig_transdc_resp-reg_receiver"/>
</dbReference>
<comment type="caution">
    <text evidence="4">The sequence shown here is derived from an EMBL/GenBank/DDBJ whole genome shotgun (WGS) entry which is preliminary data.</text>
</comment>
<dbReference type="PROSITE" id="PS50110">
    <property type="entry name" value="RESPONSE_REGULATORY"/>
    <property type="match status" value="1"/>
</dbReference>
<dbReference type="Pfam" id="PF00072">
    <property type="entry name" value="Response_reg"/>
    <property type="match status" value="1"/>
</dbReference>
<keyword evidence="5" id="KW-1185">Reference proteome</keyword>
<dbReference type="SMART" id="SM00448">
    <property type="entry name" value="REC"/>
    <property type="match status" value="1"/>
</dbReference>